<evidence type="ECO:0000313" key="2">
    <source>
        <dbReference type="Proteomes" id="UP000034050"/>
    </source>
</evidence>
<dbReference type="STRING" id="1618446.UV61_C0003G0009"/>
<protein>
    <submittedName>
        <fullName evidence="1">Uncharacterized protein</fullName>
    </submittedName>
</protein>
<gene>
    <name evidence="1" type="ORF">UV61_C0003G0009</name>
</gene>
<evidence type="ECO:0000313" key="1">
    <source>
        <dbReference type="EMBL" id="KKS87156.1"/>
    </source>
</evidence>
<dbReference type="AlphaFoldDB" id="A0A0G1EVW0"/>
<dbReference type="EMBL" id="LCFD01000003">
    <property type="protein sequence ID" value="KKS87156.1"/>
    <property type="molecule type" value="Genomic_DNA"/>
</dbReference>
<sequence length="755" mass="80930">MILNFNPLIESQGGIRLNQVKGWNDPAGLESQYIADIKEVSGGYLNYQVVSRLDIDSIPKKADGFQYTDDSYLSCLANTSTCHFPDTADYLKMLNDNGVCTQLNSGAIDEVWIWGGPYFGYYESRLAGPGAYWYNSPPLGGTGCTKLLPVMGFNYERGVESMLHSFGHRFESALSNVFEPKLGGWWKYGYGTPPVPGAVDTNWGKFTVREAHQGQTSLKNGCGFIHAGPNAIADNYVYGDTAVKTIDCDDFSNYPNLTGVTTTVNCSVWGCSQYGFLKWWLGHIPKYTGTATDGKLNNWWKYAVNGVQTGWTDVNPGGDPNGKWCGGTCVSDGQCKPGLKCVPGGPTGYNCWAPYPTCPATGNCPDAIKVTYQENDNSDYLVTWKQYWTMRYKFWIEDITNGSTTTVFDTGGVCPVGDTTNCGNCHCANSQGLCTEPGYTQGPISNSTCTLSEKKACCQPACPNQGRCIETSCTPFGKTGTQCTTGYGISDATTTQETQILGSTPTDGTRVWSIPISWVIPGHKYRINIDGGDGPDGIRPNCAVTSSTFSVPLVGRIQGRRYSGCPANTVTTTLVKNSSNSIIGTYLPNNNYSPVNTLTNMYSTGDILPLGSTYTVTFTPPAGYTAQYSLCQNCIDHTDIGGHPYVSGNSVTVTLPSTAASGYYTGYSDLYWKCIPNASPTPSPSTHRACVNKTCQVVTGAGTDSCQMDSQCIPSPTPVASASPVPSTSCASCAKVFCAGDSSCVCGKCVPIGNL</sequence>
<comment type="caution">
    <text evidence="1">The sequence shown here is derived from an EMBL/GenBank/DDBJ whole genome shotgun (WGS) entry which is preliminary data.</text>
</comment>
<proteinExistence type="predicted"/>
<name>A0A0G1EVW0_9BACT</name>
<reference evidence="1 2" key="1">
    <citation type="journal article" date="2015" name="Nature">
        <title>rRNA introns, odd ribosomes, and small enigmatic genomes across a large radiation of phyla.</title>
        <authorList>
            <person name="Brown C.T."/>
            <person name="Hug L.A."/>
            <person name="Thomas B.C."/>
            <person name="Sharon I."/>
            <person name="Castelle C.J."/>
            <person name="Singh A."/>
            <person name="Wilkins M.J."/>
            <person name="Williams K.H."/>
            <person name="Banfield J.F."/>
        </authorList>
    </citation>
    <scope>NUCLEOTIDE SEQUENCE [LARGE SCALE GENOMIC DNA]</scope>
</reference>
<organism evidence="1 2">
    <name type="scientific">Candidatus Gottesmanbacteria bacterium GW2011_GWB1_43_11</name>
    <dbReference type="NCBI Taxonomy" id="1618446"/>
    <lineage>
        <taxon>Bacteria</taxon>
        <taxon>Candidatus Gottesmaniibacteriota</taxon>
    </lineage>
</organism>
<accession>A0A0G1EVW0</accession>
<dbReference type="Proteomes" id="UP000034050">
    <property type="component" value="Unassembled WGS sequence"/>
</dbReference>
<dbReference type="PATRIC" id="fig|1618446.3.peg.430"/>